<evidence type="ECO:0000256" key="2">
    <source>
        <dbReference type="ARBA" id="ARBA00008872"/>
    </source>
</evidence>
<gene>
    <name evidence="10" type="ORF">HGRIS_000825</name>
</gene>
<evidence type="ECO:0000256" key="6">
    <source>
        <dbReference type="ARBA" id="ARBA00034138"/>
    </source>
</evidence>
<evidence type="ECO:0000259" key="9">
    <source>
        <dbReference type="Pfam" id="PF02784"/>
    </source>
</evidence>
<dbReference type="InterPro" id="IPR000183">
    <property type="entry name" value="Orn/DAP/Arg_de-COase"/>
</dbReference>
<comment type="caution">
    <text evidence="10">The sequence shown here is derived from an EMBL/GenBank/DDBJ whole genome shotgun (WGS) entry which is preliminary data.</text>
</comment>
<keyword evidence="11" id="KW-1185">Reference proteome</keyword>
<evidence type="ECO:0000313" key="10">
    <source>
        <dbReference type="EMBL" id="KAL0945323.1"/>
    </source>
</evidence>
<dbReference type="InterPro" id="IPR022653">
    <property type="entry name" value="De-COase2_pyr-phos_BS"/>
</dbReference>
<evidence type="ECO:0000256" key="4">
    <source>
        <dbReference type="ARBA" id="ARBA00023239"/>
    </source>
</evidence>
<dbReference type="PANTHER" id="PTHR11482:SF6">
    <property type="entry name" value="ORNITHINE DECARBOXYLASE 1-RELATED"/>
    <property type="match status" value="1"/>
</dbReference>
<evidence type="ECO:0000256" key="3">
    <source>
        <dbReference type="ARBA" id="ARBA00022898"/>
    </source>
</evidence>
<comment type="catalytic activity">
    <reaction evidence="8">
        <text>L-ornithine + H(+) = putrescine + CO2</text>
        <dbReference type="Rhea" id="RHEA:22964"/>
        <dbReference type="ChEBI" id="CHEBI:15378"/>
        <dbReference type="ChEBI" id="CHEBI:16526"/>
        <dbReference type="ChEBI" id="CHEBI:46911"/>
        <dbReference type="ChEBI" id="CHEBI:326268"/>
        <dbReference type="EC" id="4.1.1.17"/>
    </reaction>
</comment>
<comment type="similarity">
    <text evidence="2">Belongs to the Orn/Lys/Arg decarboxylase class-II family.</text>
</comment>
<dbReference type="Proteomes" id="UP001556367">
    <property type="component" value="Unassembled WGS sequence"/>
</dbReference>
<comment type="pathway">
    <text evidence="5">Amine and polyamine biosynthesis; putrescine biosynthesis via L-ornithine pathway; putrescine from L-ornithine: step 1/1.</text>
</comment>
<dbReference type="PROSITE" id="PS00878">
    <property type="entry name" value="ODR_DC_2_1"/>
    <property type="match status" value="1"/>
</dbReference>
<organism evidence="10 11">
    <name type="scientific">Hohenbuehelia grisea</name>
    <dbReference type="NCBI Taxonomy" id="104357"/>
    <lineage>
        <taxon>Eukaryota</taxon>
        <taxon>Fungi</taxon>
        <taxon>Dikarya</taxon>
        <taxon>Basidiomycota</taxon>
        <taxon>Agaricomycotina</taxon>
        <taxon>Agaricomycetes</taxon>
        <taxon>Agaricomycetidae</taxon>
        <taxon>Agaricales</taxon>
        <taxon>Pleurotineae</taxon>
        <taxon>Pleurotaceae</taxon>
        <taxon>Hohenbuehelia</taxon>
    </lineage>
</organism>
<dbReference type="SUPFAM" id="SSF50621">
    <property type="entry name" value="Alanine racemase C-terminal domain-like"/>
    <property type="match status" value="1"/>
</dbReference>
<dbReference type="PRINTS" id="PR01179">
    <property type="entry name" value="ODADCRBXLASE"/>
</dbReference>
<dbReference type="PANTHER" id="PTHR11482">
    <property type="entry name" value="ARGININE/DIAMINOPIMELATE/ORNITHINE DECARBOXYLASE"/>
    <property type="match status" value="1"/>
</dbReference>
<name>A0ABR3IPV3_9AGAR</name>
<sequence>MILGGHLFEANLPDRTKNSDCSSLTRSCFSRLSLSANFQFALKLILAAQGARNPPPPESHLIVTVLPPGSTLRPWRLSTPPPTIDSCDRMSQVDVLSISSPIEFKLENTPIYHQNGSHHENYVWTIDDYVSSSPSEIDIEEVSNLPHAKYPEVASLFPDLPPLHNGHPDVHLRNGVIRASQLSAAHEPDAEKAFFVADLGEIYLQHQRWVKHLPYIQPFYAIKCNPDPYVLRLLAALGSGFDCASNGEINQVLNLGNIDPSRIIFANPCKATSFIRNAGKVGVDLMTFDNADELYKVARAHPRAKLVVRILADDSKSLCAFNVKFGAALETVPMLLAKAQELNLDVVGVSFHVGSGCYDPSVYTDAIMRARTVFDMARQAGYHMNLLDVGGGFEDASFEKAAMYLTEAIERYFPDRQNLRIIAEPGRFYVSKAFSLATNIIARRAAPPSEAASGPIQATSDHPAVMYYINDGVYGAFNCILFDHQVVHPYVLSMGGSFHVASSEPLQKSSVWGPTCDSIDCVCPTTQLPRSLQVGDWLGFKNMGAYTVCAASQFNGFEVSNVVYTTGSAGVSKEVWGALAGFAAEGHGV</sequence>
<evidence type="ECO:0000256" key="5">
    <source>
        <dbReference type="ARBA" id="ARBA00034115"/>
    </source>
</evidence>
<reference evidence="11" key="1">
    <citation type="submission" date="2024-06" db="EMBL/GenBank/DDBJ databases">
        <title>Multi-omics analyses provide insights into the biosynthesis of the anticancer antibiotic pleurotin in Hohenbuehelia grisea.</title>
        <authorList>
            <person name="Weaver J.A."/>
            <person name="Alberti F."/>
        </authorList>
    </citation>
    <scope>NUCLEOTIDE SEQUENCE [LARGE SCALE GENOMIC DNA]</scope>
    <source>
        <strain evidence="11">T-177</strain>
    </source>
</reference>
<keyword evidence="4" id="KW-0456">Lyase</keyword>
<dbReference type="EMBL" id="JASNQZ010000018">
    <property type="protein sequence ID" value="KAL0945323.1"/>
    <property type="molecule type" value="Genomic_DNA"/>
</dbReference>
<dbReference type="InterPro" id="IPR022657">
    <property type="entry name" value="De-COase2_CS"/>
</dbReference>
<dbReference type="Gene3D" id="3.20.20.10">
    <property type="entry name" value="Alanine racemase"/>
    <property type="match status" value="1"/>
</dbReference>
<dbReference type="InterPro" id="IPR029066">
    <property type="entry name" value="PLP-binding_barrel"/>
</dbReference>
<dbReference type="SUPFAM" id="SSF51419">
    <property type="entry name" value="PLP-binding barrel"/>
    <property type="match status" value="1"/>
</dbReference>
<evidence type="ECO:0000256" key="1">
    <source>
        <dbReference type="ARBA" id="ARBA00001933"/>
    </source>
</evidence>
<evidence type="ECO:0000256" key="7">
    <source>
        <dbReference type="ARBA" id="ARBA00046672"/>
    </source>
</evidence>
<evidence type="ECO:0000313" key="11">
    <source>
        <dbReference type="Proteomes" id="UP001556367"/>
    </source>
</evidence>
<feature type="domain" description="Orn/DAP/Arg decarboxylase 2 N-terminal" evidence="9">
    <location>
        <begin position="199"/>
        <end position="431"/>
    </location>
</feature>
<dbReference type="CDD" id="cd00622">
    <property type="entry name" value="PLPDE_III_ODC"/>
    <property type="match status" value="1"/>
</dbReference>
<dbReference type="InterPro" id="IPR022644">
    <property type="entry name" value="De-COase2_N"/>
</dbReference>
<comment type="subunit">
    <text evidence="7">Homodimer. Only the dimer is catalytically active, as the active sites are constructed of residues from both monomers.</text>
</comment>
<keyword evidence="3" id="KW-0663">Pyridoxal phosphate</keyword>
<accession>A0ABR3IPV3</accession>
<dbReference type="Gene3D" id="2.40.37.10">
    <property type="entry name" value="Lyase, Ornithine Decarboxylase, Chain A, domain 1"/>
    <property type="match status" value="1"/>
</dbReference>
<dbReference type="PROSITE" id="PS00879">
    <property type="entry name" value="ODR_DC_2_2"/>
    <property type="match status" value="1"/>
</dbReference>
<proteinExistence type="inferred from homology"/>
<comment type="cofactor">
    <cofactor evidence="1">
        <name>pyridoxal 5'-phosphate</name>
        <dbReference type="ChEBI" id="CHEBI:597326"/>
    </cofactor>
</comment>
<dbReference type="PRINTS" id="PR01182">
    <property type="entry name" value="ORNDCRBXLASE"/>
</dbReference>
<protein>
    <recommendedName>
        <fullName evidence="6">ornithine decarboxylase</fullName>
        <ecNumber evidence="6">4.1.1.17</ecNumber>
    </recommendedName>
</protein>
<dbReference type="InterPro" id="IPR009006">
    <property type="entry name" value="Ala_racemase/Decarboxylase_C"/>
</dbReference>
<dbReference type="EC" id="4.1.1.17" evidence="6"/>
<dbReference type="InterPro" id="IPR002433">
    <property type="entry name" value="Orn_de-COase"/>
</dbReference>
<evidence type="ECO:0000256" key="8">
    <source>
        <dbReference type="ARBA" id="ARBA00049127"/>
    </source>
</evidence>
<dbReference type="Pfam" id="PF02784">
    <property type="entry name" value="Orn_Arg_deC_N"/>
    <property type="match status" value="1"/>
</dbReference>